<feature type="compositionally biased region" description="Basic and acidic residues" evidence="1">
    <location>
        <begin position="34"/>
        <end position="43"/>
    </location>
</feature>
<keyword evidence="3" id="KW-1185">Reference proteome</keyword>
<feature type="compositionally biased region" description="Polar residues" evidence="1">
    <location>
        <begin position="329"/>
        <end position="338"/>
    </location>
</feature>
<evidence type="ECO:0000313" key="2">
    <source>
        <dbReference type="EMBL" id="CAE7598269.1"/>
    </source>
</evidence>
<sequence>MSEGLGRCSTDSTEPSSFGFAAGAGTSSSSPCPGHDRHGRDANNLEDGAPLRILSGASVEAADSREAAGQSAVSAHGVGSPALAGEISAEKAAGTFLGSIEVSGGSKGRTSPNLELERAAAPSAEVRPACASEPSVGKAAEGSNISNRASPISGHSPPPRASDGLGRLGSHPDVGESHGQPLPITSLLEGPNGLAASAKAGAGMSEGLGRCSTDSTEPSSFGFAAGAGTSSSSPCPGHDRHGRDANNLEDGAPLRILSGASVEAADSREAAGQSAVSAHGVGSPALADEISAEKAAGAFSGSIEASGGSQGRTSPKLELERAAAPSAEAEQSWQQLMP</sequence>
<comment type="caution">
    <text evidence="2">The sequence shown here is derived from an EMBL/GenBank/DDBJ whole genome shotgun (WGS) entry which is preliminary data.</text>
</comment>
<dbReference type="EMBL" id="CAJNDS010002790">
    <property type="protein sequence ID" value="CAE7598269.1"/>
    <property type="molecule type" value="Genomic_DNA"/>
</dbReference>
<dbReference type="Proteomes" id="UP000604046">
    <property type="component" value="Unassembled WGS sequence"/>
</dbReference>
<feature type="region of interest" description="Disordered" evidence="1">
    <location>
        <begin position="117"/>
        <end position="281"/>
    </location>
</feature>
<evidence type="ECO:0000256" key="1">
    <source>
        <dbReference type="SAM" id="MobiDB-lite"/>
    </source>
</evidence>
<gene>
    <name evidence="2" type="ORF">SNAT2548_LOCUS34039</name>
</gene>
<dbReference type="AlphaFoldDB" id="A0A812UVB6"/>
<protein>
    <submittedName>
        <fullName evidence="2">Uncharacterized protein</fullName>
    </submittedName>
</protein>
<feature type="compositionally biased region" description="Low complexity" evidence="1">
    <location>
        <begin position="16"/>
        <end position="30"/>
    </location>
</feature>
<evidence type="ECO:0000313" key="3">
    <source>
        <dbReference type="Proteomes" id="UP000604046"/>
    </source>
</evidence>
<reference evidence="2" key="1">
    <citation type="submission" date="2021-02" db="EMBL/GenBank/DDBJ databases">
        <authorList>
            <person name="Dougan E. K."/>
            <person name="Rhodes N."/>
            <person name="Thang M."/>
            <person name="Chan C."/>
        </authorList>
    </citation>
    <scope>NUCLEOTIDE SEQUENCE</scope>
</reference>
<organism evidence="2 3">
    <name type="scientific">Symbiodinium natans</name>
    <dbReference type="NCBI Taxonomy" id="878477"/>
    <lineage>
        <taxon>Eukaryota</taxon>
        <taxon>Sar</taxon>
        <taxon>Alveolata</taxon>
        <taxon>Dinophyceae</taxon>
        <taxon>Suessiales</taxon>
        <taxon>Symbiodiniaceae</taxon>
        <taxon>Symbiodinium</taxon>
    </lineage>
</organism>
<feature type="region of interest" description="Disordered" evidence="1">
    <location>
        <begin position="1"/>
        <end position="78"/>
    </location>
</feature>
<name>A0A812UVB6_9DINO</name>
<feature type="compositionally biased region" description="Low complexity" evidence="1">
    <location>
        <begin position="219"/>
        <end position="233"/>
    </location>
</feature>
<feature type="compositionally biased region" description="Basic and acidic residues" evidence="1">
    <location>
        <begin position="237"/>
        <end position="246"/>
    </location>
</feature>
<proteinExistence type="predicted"/>
<feature type="region of interest" description="Disordered" evidence="1">
    <location>
        <begin position="296"/>
        <end position="338"/>
    </location>
</feature>
<accession>A0A812UVB6</accession>